<dbReference type="InterPro" id="IPR036179">
    <property type="entry name" value="Ig-like_dom_sf"/>
</dbReference>
<keyword evidence="3" id="KW-0393">Immunoglobulin domain</keyword>
<feature type="domain" description="DH" evidence="6">
    <location>
        <begin position="33"/>
        <end position="86"/>
    </location>
</feature>
<reference evidence="8" key="3">
    <citation type="submission" date="2025-09" db="UniProtKB">
        <authorList>
            <consortium name="Ensembl"/>
        </authorList>
    </citation>
    <scope>IDENTIFICATION</scope>
</reference>
<dbReference type="Gene3D" id="2.30.29.30">
    <property type="entry name" value="Pleckstrin-homology domain (PH domain)/Phosphotyrosine-binding domain (PTB)"/>
    <property type="match status" value="1"/>
</dbReference>
<dbReference type="InterPro" id="IPR001849">
    <property type="entry name" value="PH_domain"/>
</dbReference>
<dbReference type="STRING" id="29139.ENSVURP00010001575"/>
<dbReference type="InterPro" id="IPR000219">
    <property type="entry name" value="DH_dom"/>
</dbReference>
<reference evidence="8" key="2">
    <citation type="submission" date="2025-08" db="UniProtKB">
        <authorList>
            <consortium name="Ensembl"/>
        </authorList>
    </citation>
    <scope>IDENTIFICATION</scope>
</reference>
<evidence type="ECO:0000313" key="9">
    <source>
        <dbReference type="Proteomes" id="UP000314987"/>
    </source>
</evidence>
<dbReference type="GO" id="GO:0007411">
    <property type="term" value="P:axon guidance"/>
    <property type="evidence" value="ECO:0007669"/>
    <property type="project" value="TreeGrafter"/>
</dbReference>
<dbReference type="SUPFAM" id="SSF48065">
    <property type="entry name" value="DBL homology domain (DH-domain)"/>
    <property type="match status" value="1"/>
</dbReference>
<dbReference type="Pfam" id="PF07679">
    <property type="entry name" value="I-set"/>
    <property type="match status" value="2"/>
</dbReference>
<evidence type="ECO:0000313" key="8">
    <source>
        <dbReference type="Ensembl" id="ENSVURP00010001575.1"/>
    </source>
</evidence>
<dbReference type="GO" id="GO:0005886">
    <property type="term" value="C:plasma membrane"/>
    <property type="evidence" value="ECO:0007669"/>
    <property type="project" value="TreeGrafter"/>
</dbReference>
<dbReference type="GO" id="GO:0007156">
    <property type="term" value="P:homophilic cell adhesion via plasma membrane adhesion molecules"/>
    <property type="evidence" value="ECO:0007669"/>
    <property type="project" value="TreeGrafter"/>
</dbReference>
<evidence type="ECO:0000259" key="5">
    <source>
        <dbReference type="PROSITE" id="PS50003"/>
    </source>
</evidence>
<dbReference type="Gene3D" id="1.20.900.10">
    <property type="entry name" value="Dbl homology (DH) domain"/>
    <property type="match status" value="1"/>
</dbReference>
<dbReference type="SUPFAM" id="SSF48726">
    <property type="entry name" value="Immunoglobulin"/>
    <property type="match status" value="2"/>
</dbReference>
<feature type="region of interest" description="Disordered" evidence="4">
    <location>
        <begin position="551"/>
        <end position="645"/>
    </location>
</feature>
<dbReference type="GeneTree" id="ENSGT00940000154756"/>
<dbReference type="OMA" id="KPKVRWF"/>
<organism evidence="8 9">
    <name type="scientific">Vombatus ursinus</name>
    <name type="common">Common wombat</name>
    <dbReference type="NCBI Taxonomy" id="29139"/>
    <lineage>
        <taxon>Eukaryota</taxon>
        <taxon>Metazoa</taxon>
        <taxon>Chordata</taxon>
        <taxon>Craniata</taxon>
        <taxon>Vertebrata</taxon>
        <taxon>Euteleostomi</taxon>
        <taxon>Mammalia</taxon>
        <taxon>Metatheria</taxon>
        <taxon>Diprotodontia</taxon>
        <taxon>Vombatidae</taxon>
        <taxon>Vombatus</taxon>
    </lineage>
</organism>
<protein>
    <submittedName>
        <fullName evidence="8">Uncharacterized protein</fullName>
    </submittedName>
</protein>
<dbReference type="InterPro" id="IPR013783">
    <property type="entry name" value="Ig-like_fold"/>
</dbReference>
<dbReference type="Ensembl" id="ENSVURT00010001803.1">
    <property type="protein sequence ID" value="ENSVURP00010001575.1"/>
    <property type="gene ID" value="ENSVURG00010001333.1"/>
</dbReference>
<dbReference type="GO" id="GO:0005737">
    <property type="term" value="C:cytoplasm"/>
    <property type="evidence" value="ECO:0007669"/>
    <property type="project" value="UniProtKB-SubCell"/>
</dbReference>
<dbReference type="PROSITE" id="PS50010">
    <property type="entry name" value="DH_2"/>
    <property type="match status" value="1"/>
</dbReference>
<dbReference type="SMART" id="SM00408">
    <property type="entry name" value="IGc2"/>
    <property type="match status" value="2"/>
</dbReference>
<sequence>LWSCAPNVVLFSWQKYSEEKLSGADPSQPPLPPLQHYLEKPIHRIQQYQTVIKELIRNKARNGQNCALLEQAYATVSALSQRAENKLHVSLIENYPGTLEALGDPIRQGHFIVWEGAPGARMGWKGHNRHVFLFRNHLVICKPKRDSRTDTYSYVFRNMMKLSNIDVNDQVEGDDRAFEVWHEREDSVRKYLLQARTVIIKNSWVKEICGIQQRLSLPVWSPPDFEEELADCTANLGETVKLACRVTGIPKPIVSWYKDGKPVDVDRHHIFIEDPDGSYALILDSLTGVDSGQYMCFAASAAGNASTLGKILVLVPPRFVNKVRNAHFVEGEDTQFTCTIEGAPYPQIRWYKDGTLLTEGSKYQMFNEPRSGVLVLVIKKACQEDVGHYECELSNKLGSARSGAELFVQSTALLAQEKRGEQPFSVSVSCLLAGLFVIREETITTVVKSPRGRQQTSHSKSPSRSPSRRSGPQTPRPSMLTPEPLYSSASRQQVLRSESEAVRTTVIPELYVTEVGGHHAAASRATIMETRVGEQRPKRIEVEEIIEVKVKKSDQRSASPSKPEKDRSGVLTFTRPSSRSRPSPEEDPNTNNSNNTLMAQAKFSSSTDGLSDKPSEAVGTEQVGTLESPEDPSFPCSSDELGDDTRIVDPAECRSCLWEGTGNDPSATVSPVEACDGESFVFCFETGDTGKAEVVSFPEGPQLEAIDSSELSSSWVAEEEMVAEEDHKHPMIEEEEEEEEKEEGKEEQEEEEDTGTIISDEPVEQDVIDIQGRDTKILTHHGKVLTLADLEDYVPREGETFGCKDQPPTTTDDKPCEISVLQTEISEPTVGQPILLNVGRPMSAKPPPGFFSKFKEHVPQSAFLSASRVMGMQTMGPTNISFHVSETHVAATPRPSPIGPIPVSVGASTGNQPPFSVKPSFCTKVQHSVDHSQPSFRTEVSAQTVSFGTVGETVTLHINPDSDDASQS</sequence>
<feature type="region of interest" description="Disordered" evidence="4">
    <location>
        <begin position="723"/>
        <end position="759"/>
    </location>
</feature>
<keyword evidence="9" id="KW-1185">Reference proteome</keyword>
<dbReference type="InterPro" id="IPR007110">
    <property type="entry name" value="Ig-like_dom"/>
</dbReference>
<evidence type="ECO:0000256" key="4">
    <source>
        <dbReference type="SAM" id="MobiDB-lite"/>
    </source>
</evidence>
<dbReference type="Proteomes" id="UP000314987">
    <property type="component" value="Unassembled WGS sequence"/>
</dbReference>
<dbReference type="InterPro" id="IPR013098">
    <property type="entry name" value="Ig_I-set"/>
</dbReference>
<feature type="region of interest" description="Disordered" evidence="4">
    <location>
        <begin position="447"/>
        <end position="500"/>
    </location>
</feature>
<reference evidence="9" key="1">
    <citation type="submission" date="2018-12" db="EMBL/GenBank/DDBJ databases">
        <authorList>
            <person name="Yazar S."/>
        </authorList>
    </citation>
    <scope>NUCLEOTIDE SEQUENCE [LARGE SCALE GENOMIC DNA]</scope>
</reference>
<evidence type="ECO:0000256" key="1">
    <source>
        <dbReference type="ARBA" id="ARBA00004496"/>
    </source>
</evidence>
<accession>A0A4X2JX93</accession>
<feature type="compositionally biased region" description="Polar residues" evidence="4">
    <location>
        <begin position="487"/>
        <end position="496"/>
    </location>
</feature>
<dbReference type="Gene3D" id="2.60.40.10">
    <property type="entry name" value="Immunoglobulins"/>
    <property type="match status" value="2"/>
</dbReference>
<dbReference type="CDD" id="cd20971">
    <property type="entry name" value="IgI_1_Titin-A168_like"/>
    <property type="match status" value="1"/>
</dbReference>
<dbReference type="PANTHER" id="PTHR10075:SF14">
    <property type="entry name" value="CELL ADHESION MOLECULE DSCAM2-RELATED"/>
    <property type="match status" value="1"/>
</dbReference>
<dbReference type="AlphaFoldDB" id="A0A4X2JX93"/>
<dbReference type="InterPro" id="IPR011993">
    <property type="entry name" value="PH-like_dom_sf"/>
</dbReference>
<dbReference type="GO" id="GO:0098632">
    <property type="term" value="F:cell-cell adhesion mediator activity"/>
    <property type="evidence" value="ECO:0007669"/>
    <property type="project" value="TreeGrafter"/>
</dbReference>
<dbReference type="PROSITE" id="PS50835">
    <property type="entry name" value="IG_LIKE"/>
    <property type="match status" value="2"/>
</dbReference>
<dbReference type="GO" id="GO:0030424">
    <property type="term" value="C:axon"/>
    <property type="evidence" value="ECO:0007669"/>
    <property type="project" value="TreeGrafter"/>
</dbReference>
<feature type="domain" description="PH" evidence="5">
    <location>
        <begin position="104"/>
        <end position="213"/>
    </location>
</feature>
<dbReference type="PROSITE" id="PS50003">
    <property type="entry name" value="PH_DOMAIN"/>
    <property type="match status" value="1"/>
</dbReference>
<evidence type="ECO:0000256" key="3">
    <source>
        <dbReference type="ARBA" id="ARBA00023319"/>
    </source>
</evidence>
<dbReference type="FunFam" id="2.60.40.10:FF:000380">
    <property type="entry name" value="obscurin isoform X3"/>
    <property type="match status" value="1"/>
</dbReference>
<dbReference type="FunFam" id="2.30.29.30:FF:000197">
    <property type="entry name" value="obscurin isoform X5"/>
    <property type="match status" value="1"/>
</dbReference>
<feature type="compositionally biased region" description="Low complexity" evidence="4">
    <location>
        <begin position="457"/>
        <end position="478"/>
    </location>
</feature>
<dbReference type="FunFam" id="2.60.40.10:FF:000773">
    <property type="entry name" value="obscurin isoform X4"/>
    <property type="match status" value="1"/>
</dbReference>
<evidence type="ECO:0000256" key="2">
    <source>
        <dbReference type="ARBA" id="ARBA00022490"/>
    </source>
</evidence>
<dbReference type="GO" id="GO:0070593">
    <property type="term" value="P:dendrite self-avoidance"/>
    <property type="evidence" value="ECO:0007669"/>
    <property type="project" value="TreeGrafter"/>
</dbReference>
<dbReference type="InterPro" id="IPR003599">
    <property type="entry name" value="Ig_sub"/>
</dbReference>
<dbReference type="SMART" id="SM00233">
    <property type="entry name" value="PH"/>
    <property type="match status" value="1"/>
</dbReference>
<dbReference type="InterPro" id="IPR055251">
    <property type="entry name" value="SOS1_NGEF_PH"/>
</dbReference>
<feature type="domain" description="Ig-like" evidence="7">
    <location>
        <begin position="317"/>
        <end position="407"/>
    </location>
</feature>
<proteinExistence type="predicted"/>
<dbReference type="CDD" id="cd13239">
    <property type="entry name" value="PH_Obscurin"/>
    <property type="match status" value="1"/>
</dbReference>
<dbReference type="InterPro" id="IPR003598">
    <property type="entry name" value="Ig_sub2"/>
</dbReference>
<comment type="subcellular location">
    <subcellularLocation>
        <location evidence="1">Cytoplasm</location>
    </subcellularLocation>
</comment>
<name>A0A4X2JX93_VOMUR</name>
<evidence type="ECO:0000259" key="6">
    <source>
        <dbReference type="PROSITE" id="PS50010"/>
    </source>
</evidence>
<feature type="compositionally biased region" description="Polar residues" evidence="4">
    <location>
        <begin position="447"/>
        <end position="456"/>
    </location>
</feature>
<dbReference type="Pfam" id="PF22697">
    <property type="entry name" value="SOS1_NGEF_PH"/>
    <property type="match status" value="1"/>
</dbReference>
<evidence type="ECO:0000259" key="7">
    <source>
        <dbReference type="PROSITE" id="PS50835"/>
    </source>
</evidence>
<feature type="domain" description="Ig-like" evidence="7">
    <location>
        <begin position="223"/>
        <end position="306"/>
    </location>
</feature>
<dbReference type="SMART" id="SM00409">
    <property type="entry name" value="IG"/>
    <property type="match status" value="2"/>
</dbReference>
<keyword evidence="2" id="KW-0963">Cytoplasm</keyword>
<dbReference type="InterPro" id="IPR035899">
    <property type="entry name" value="DBL_dom_sf"/>
</dbReference>
<dbReference type="GO" id="GO:0005085">
    <property type="term" value="F:guanyl-nucleotide exchange factor activity"/>
    <property type="evidence" value="ECO:0007669"/>
    <property type="project" value="InterPro"/>
</dbReference>
<dbReference type="PANTHER" id="PTHR10075">
    <property type="entry name" value="BASIGIN RELATED"/>
    <property type="match status" value="1"/>
</dbReference>
<feature type="compositionally biased region" description="Acidic residues" evidence="4">
    <location>
        <begin position="733"/>
        <end position="754"/>
    </location>
</feature>
<feature type="compositionally biased region" description="Polar residues" evidence="4">
    <location>
        <begin position="589"/>
        <end position="609"/>
    </location>
</feature>
<dbReference type="SUPFAM" id="SSF50729">
    <property type="entry name" value="PH domain-like"/>
    <property type="match status" value="1"/>
</dbReference>